<name>A0A6M4HAW8_9PROT</name>
<keyword evidence="2" id="KW-0479">Metal-binding</keyword>
<evidence type="ECO:0000259" key="5">
    <source>
        <dbReference type="PROSITE" id="PS51831"/>
    </source>
</evidence>
<feature type="domain" description="HD" evidence="5">
    <location>
        <begin position="32"/>
        <end position="127"/>
    </location>
</feature>
<accession>A0A6M4HAW8</accession>
<sequence length="176" mass="19882">MNDPLFLLIKAVDFAAHKHRDQRRKDAEASPYINHPIALTRVLRVEAGVSDIDVLVAALLHDTIEDTETTRDELEREFGAHIAGIVDEVTDDKNLVKADRKRMQVEHAATISPEAKLVKLADKICNLRDMLTAPPANWPLERRIEYFDWAKEVVDQLRGAHPGLEALFDQAYAGRP</sequence>
<dbReference type="Proteomes" id="UP000503096">
    <property type="component" value="Chromosome"/>
</dbReference>
<dbReference type="EMBL" id="CP053073">
    <property type="protein sequence ID" value="QJR16949.1"/>
    <property type="molecule type" value="Genomic_DNA"/>
</dbReference>
<dbReference type="FunFam" id="1.10.3210.10:FF:000012">
    <property type="entry name" value="HD domain containing 3"/>
    <property type="match status" value="1"/>
</dbReference>
<dbReference type="PANTHER" id="PTHR46246">
    <property type="entry name" value="GUANOSINE-3',5'-BIS(DIPHOSPHATE) 3'-PYROPHOSPHOHYDROLASE MESH1"/>
    <property type="match status" value="1"/>
</dbReference>
<gene>
    <name evidence="6" type="ORF">DSM104440_03786</name>
</gene>
<reference evidence="6 7" key="1">
    <citation type="submission" date="2020-04" db="EMBL/GenBank/DDBJ databases">
        <title>Usitatibacter rugosus gen. nov., sp. nov. and Usitatibacter palustris sp. nov., novel members of Usitatibacteraceae fam. nov. within the order Nitrosomonadales isolated from soil.</title>
        <authorList>
            <person name="Huber K.J."/>
            <person name="Neumann-Schaal M."/>
            <person name="Geppert A."/>
            <person name="Luckner M."/>
            <person name="Wanner G."/>
            <person name="Overmann J."/>
        </authorList>
    </citation>
    <scope>NUCLEOTIDE SEQUENCE [LARGE SCALE GENOMIC DNA]</scope>
    <source>
        <strain evidence="6 7">Swamp67</strain>
    </source>
</reference>
<evidence type="ECO:0000313" key="7">
    <source>
        <dbReference type="Proteomes" id="UP000503096"/>
    </source>
</evidence>
<evidence type="ECO:0000256" key="3">
    <source>
        <dbReference type="ARBA" id="ARBA00022801"/>
    </source>
</evidence>
<dbReference type="GO" id="GO:0046872">
    <property type="term" value="F:metal ion binding"/>
    <property type="evidence" value="ECO:0007669"/>
    <property type="project" value="UniProtKB-KW"/>
</dbReference>
<dbReference type="CDD" id="cd00077">
    <property type="entry name" value="HDc"/>
    <property type="match status" value="1"/>
</dbReference>
<comment type="cofactor">
    <cofactor evidence="1">
        <name>Mn(2+)</name>
        <dbReference type="ChEBI" id="CHEBI:29035"/>
    </cofactor>
</comment>
<dbReference type="PROSITE" id="PS51831">
    <property type="entry name" value="HD"/>
    <property type="match status" value="1"/>
</dbReference>
<dbReference type="SUPFAM" id="SSF109604">
    <property type="entry name" value="HD-domain/PDEase-like"/>
    <property type="match status" value="1"/>
</dbReference>
<evidence type="ECO:0000256" key="2">
    <source>
        <dbReference type="ARBA" id="ARBA00022723"/>
    </source>
</evidence>
<dbReference type="Pfam" id="PF13328">
    <property type="entry name" value="HD_4"/>
    <property type="match status" value="1"/>
</dbReference>
<dbReference type="InterPro" id="IPR052194">
    <property type="entry name" value="MESH1"/>
</dbReference>
<dbReference type="RefSeq" id="WP_171165489.1">
    <property type="nucleotide sequence ID" value="NZ_CP053073.1"/>
</dbReference>
<dbReference type="InParanoid" id="A0A6M4HAW8"/>
<dbReference type="KEGG" id="upl:DSM104440_03786"/>
<dbReference type="InterPro" id="IPR006674">
    <property type="entry name" value="HD_domain"/>
</dbReference>
<dbReference type="GO" id="GO:0008893">
    <property type="term" value="F:guanosine-3',5'-bis(diphosphate) 3'-diphosphatase activity"/>
    <property type="evidence" value="ECO:0007669"/>
    <property type="project" value="TreeGrafter"/>
</dbReference>
<dbReference type="InterPro" id="IPR003607">
    <property type="entry name" value="HD/PDEase_dom"/>
</dbReference>
<dbReference type="AlphaFoldDB" id="A0A6M4HAW8"/>
<dbReference type="PANTHER" id="PTHR46246:SF1">
    <property type="entry name" value="GUANOSINE-3',5'-BIS(DIPHOSPHATE) 3'-PYROPHOSPHOHYDROLASE MESH1"/>
    <property type="match status" value="1"/>
</dbReference>
<keyword evidence="3" id="KW-0378">Hydrolase</keyword>
<evidence type="ECO:0000256" key="1">
    <source>
        <dbReference type="ARBA" id="ARBA00001936"/>
    </source>
</evidence>
<dbReference type="Gene3D" id="1.10.3210.10">
    <property type="entry name" value="Hypothetical protein af1432"/>
    <property type="match status" value="1"/>
</dbReference>
<dbReference type="SMART" id="SM00471">
    <property type="entry name" value="HDc"/>
    <property type="match status" value="1"/>
</dbReference>
<evidence type="ECO:0000256" key="4">
    <source>
        <dbReference type="ARBA" id="ARBA00023211"/>
    </source>
</evidence>
<organism evidence="6 7">
    <name type="scientific">Usitatibacter palustris</name>
    <dbReference type="NCBI Taxonomy" id="2732487"/>
    <lineage>
        <taxon>Bacteria</taxon>
        <taxon>Pseudomonadati</taxon>
        <taxon>Pseudomonadota</taxon>
        <taxon>Betaproteobacteria</taxon>
        <taxon>Nitrosomonadales</taxon>
        <taxon>Usitatibacteraceae</taxon>
        <taxon>Usitatibacter</taxon>
    </lineage>
</organism>
<protein>
    <recommendedName>
        <fullName evidence="5">HD domain-containing protein</fullName>
    </recommendedName>
</protein>
<evidence type="ECO:0000313" key="6">
    <source>
        <dbReference type="EMBL" id="QJR16949.1"/>
    </source>
</evidence>
<keyword evidence="7" id="KW-1185">Reference proteome</keyword>
<proteinExistence type="predicted"/>
<keyword evidence="4" id="KW-0464">Manganese</keyword>